<name>X1K3C5_9ZZZZ</name>
<accession>X1K3C5</accession>
<evidence type="ECO:0000313" key="1">
    <source>
        <dbReference type="EMBL" id="GAH88175.1"/>
    </source>
</evidence>
<proteinExistence type="predicted"/>
<reference evidence="1" key="1">
    <citation type="journal article" date="2014" name="Front. Microbiol.">
        <title>High frequency of phylogenetically diverse reductive dehalogenase-homologous genes in deep subseafloor sedimentary metagenomes.</title>
        <authorList>
            <person name="Kawai M."/>
            <person name="Futagami T."/>
            <person name="Toyoda A."/>
            <person name="Takaki Y."/>
            <person name="Nishi S."/>
            <person name="Hori S."/>
            <person name="Arai W."/>
            <person name="Tsubouchi T."/>
            <person name="Morono Y."/>
            <person name="Uchiyama I."/>
            <person name="Ito T."/>
            <person name="Fujiyama A."/>
            <person name="Inagaki F."/>
            <person name="Takami H."/>
        </authorList>
    </citation>
    <scope>NUCLEOTIDE SEQUENCE</scope>
    <source>
        <strain evidence="1">Expedition CK06-06</strain>
    </source>
</reference>
<organism evidence="1">
    <name type="scientific">marine sediment metagenome</name>
    <dbReference type="NCBI Taxonomy" id="412755"/>
    <lineage>
        <taxon>unclassified sequences</taxon>
        <taxon>metagenomes</taxon>
        <taxon>ecological metagenomes</taxon>
    </lineage>
</organism>
<sequence length="116" mass="12444">AAHWEEFTLAGEALTETVVYILNIQANEDDAEKGTDYQIAYDTPGGAVDSYIEQGTYATPESPWTEPPDITTADYSIYLNYPFVPAGWTGKISGVTNPAKIMGVPVANIAKVKGVA</sequence>
<protein>
    <submittedName>
        <fullName evidence="1">Uncharacterized protein</fullName>
    </submittedName>
</protein>
<dbReference type="EMBL" id="BARU01036152">
    <property type="protein sequence ID" value="GAH88175.1"/>
    <property type="molecule type" value="Genomic_DNA"/>
</dbReference>
<feature type="non-terminal residue" evidence="1">
    <location>
        <position position="1"/>
    </location>
</feature>
<dbReference type="AlphaFoldDB" id="X1K3C5"/>
<gene>
    <name evidence="1" type="ORF">S03H2_56508</name>
</gene>
<comment type="caution">
    <text evidence="1">The sequence shown here is derived from an EMBL/GenBank/DDBJ whole genome shotgun (WGS) entry which is preliminary data.</text>
</comment>